<dbReference type="InParanoid" id="A0A0H2RKQ9"/>
<evidence type="ECO:0000313" key="1">
    <source>
        <dbReference type="EMBL" id="KLO10023.1"/>
    </source>
</evidence>
<dbReference type="OrthoDB" id="2423701at2759"/>
<dbReference type="EMBL" id="KQ086038">
    <property type="protein sequence ID" value="KLO10023.1"/>
    <property type="molecule type" value="Genomic_DNA"/>
</dbReference>
<sequence>MDLQGRLENLSYEKRLDPAGNRLVEAPKQDHGHDEIQCPLALFTEISAARRREMNLDELRSTLHASQDLEESLQRMLTQLSFTTRVLNAKFTEAINKSKFWQISDDVLSIILEMACHGYSYAVYEYMLVCRRFRQLLVSLPVLWSSIYYNSVSSFKKAKLMASRATAPIITLAISASTSGDDTLAMYELTTSISSRIRHLSLFLTGLDAQHLQQASTALSSLSLPSLSELELSSPLRLGRQTATLVREWNMPLLRKLKVNGVLPELPPDGMTQLESCEVEVNRDLVPDRDEGYWRTNEIVAFINSLSSVKELRIAVRFFDTYTGPDNLTMPYVKSLIIHLQDLDVATNFTILNFFEFKSVKSLELRLGLPEVEALKDVLDSVRHSLTEDERASITNLTLYVGQELNRSYDRSREPFTAIEKWCEDFGELESLKLESHRSQWDSLLAFSGTIDSLEVINSDGGGVPLDLLWTIPRRWDYGRSRWKRAVLDMGDVLDLPFGCGYSEMVKFK</sequence>
<keyword evidence="2" id="KW-1185">Reference proteome</keyword>
<organism evidence="1 2">
    <name type="scientific">Schizopora paradoxa</name>
    <dbReference type="NCBI Taxonomy" id="27342"/>
    <lineage>
        <taxon>Eukaryota</taxon>
        <taxon>Fungi</taxon>
        <taxon>Dikarya</taxon>
        <taxon>Basidiomycota</taxon>
        <taxon>Agaricomycotina</taxon>
        <taxon>Agaricomycetes</taxon>
        <taxon>Hymenochaetales</taxon>
        <taxon>Schizoporaceae</taxon>
        <taxon>Schizopora</taxon>
    </lineage>
</organism>
<protein>
    <submittedName>
        <fullName evidence="1">Uncharacterized protein</fullName>
    </submittedName>
</protein>
<accession>A0A0H2RKQ9</accession>
<reference evidence="1 2" key="1">
    <citation type="submission" date="2015-04" db="EMBL/GenBank/DDBJ databases">
        <title>Complete genome sequence of Schizopora paradoxa KUC8140, a cosmopolitan wood degrader in East Asia.</title>
        <authorList>
            <consortium name="DOE Joint Genome Institute"/>
            <person name="Min B."/>
            <person name="Park H."/>
            <person name="Jang Y."/>
            <person name="Kim J.-J."/>
            <person name="Kim K.H."/>
            <person name="Pangilinan J."/>
            <person name="Lipzen A."/>
            <person name="Riley R."/>
            <person name="Grigoriev I.V."/>
            <person name="Spatafora J.W."/>
            <person name="Choi I.-G."/>
        </authorList>
    </citation>
    <scope>NUCLEOTIDE SEQUENCE [LARGE SCALE GENOMIC DNA]</scope>
    <source>
        <strain evidence="1 2">KUC8140</strain>
    </source>
</reference>
<dbReference type="Proteomes" id="UP000053477">
    <property type="component" value="Unassembled WGS sequence"/>
</dbReference>
<dbReference type="AlphaFoldDB" id="A0A0H2RKQ9"/>
<name>A0A0H2RKQ9_9AGAM</name>
<evidence type="ECO:0000313" key="2">
    <source>
        <dbReference type="Proteomes" id="UP000053477"/>
    </source>
</evidence>
<proteinExistence type="predicted"/>
<gene>
    <name evidence="1" type="ORF">SCHPADRAFT_999866</name>
</gene>